<dbReference type="KEGG" id="dti:Desti_0796"/>
<dbReference type="eggNOG" id="ENOG502Z7WH">
    <property type="taxonomic scope" value="Bacteria"/>
</dbReference>
<keyword evidence="2" id="KW-1185">Reference proteome</keyword>
<dbReference type="InterPro" id="IPR010144">
    <property type="entry name" value="CRISPR-assoc_prot_Csd1-typ"/>
</dbReference>
<gene>
    <name evidence="1" type="ordered locus">Desti_0796</name>
</gene>
<protein>
    <submittedName>
        <fullName evidence="1">CRISPR-associated protein Cas8c/Csd1, subtype I-C/DVULG</fullName>
    </submittedName>
</protein>
<name>I4C1S9_DESTA</name>
<dbReference type="Pfam" id="PF09709">
    <property type="entry name" value="Cas_Csd1"/>
    <property type="match status" value="1"/>
</dbReference>
<dbReference type="RefSeq" id="WP_014808676.1">
    <property type="nucleotide sequence ID" value="NC_018025.1"/>
</dbReference>
<proteinExistence type="predicted"/>
<dbReference type="EMBL" id="CP003360">
    <property type="protein sequence ID" value="AFM23520.1"/>
    <property type="molecule type" value="Genomic_DNA"/>
</dbReference>
<reference evidence="2" key="1">
    <citation type="submission" date="2012-06" db="EMBL/GenBank/DDBJ databases">
        <title>Complete sequence of chromosome of Desulfomonile tiedjei DSM 6799.</title>
        <authorList>
            <person name="Lucas S."/>
            <person name="Copeland A."/>
            <person name="Lapidus A."/>
            <person name="Glavina del Rio T."/>
            <person name="Dalin E."/>
            <person name="Tice H."/>
            <person name="Bruce D."/>
            <person name="Goodwin L."/>
            <person name="Pitluck S."/>
            <person name="Peters L."/>
            <person name="Ovchinnikova G."/>
            <person name="Zeytun A."/>
            <person name="Lu M."/>
            <person name="Kyrpides N."/>
            <person name="Mavromatis K."/>
            <person name="Ivanova N."/>
            <person name="Brettin T."/>
            <person name="Detter J.C."/>
            <person name="Han C."/>
            <person name="Larimer F."/>
            <person name="Land M."/>
            <person name="Hauser L."/>
            <person name="Markowitz V."/>
            <person name="Cheng J.-F."/>
            <person name="Hugenholtz P."/>
            <person name="Woyke T."/>
            <person name="Wu D."/>
            <person name="Spring S."/>
            <person name="Schroeder M."/>
            <person name="Brambilla E."/>
            <person name="Klenk H.-P."/>
            <person name="Eisen J.A."/>
        </authorList>
    </citation>
    <scope>NUCLEOTIDE SEQUENCE [LARGE SCALE GENOMIC DNA]</scope>
    <source>
        <strain evidence="2">ATCC 49306 / DSM 6799 / DCB-1</strain>
    </source>
</reference>
<organism evidence="1 2">
    <name type="scientific">Desulfomonile tiedjei (strain ATCC 49306 / DSM 6799 / DCB-1)</name>
    <dbReference type="NCBI Taxonomy" id="706587"/>
    <lineage>
        <taxon>Bacteria</taxon>
        <taxon>Pseudomonadati</taxon>
        <taxon>Thermodesulfobacteriota</taxon>
        <taxon>Desulfomonilia</taxon>
        <taxon>Desulfomonilales</taxon>
        <taxon>Desulfomonilaceae</taxon>
        <taxon>Desulfomonile</taxon>
    </lineage>
</organism>
<dbReference type="HOGENOM" id="CLU_031037_1_0_7"/>
<dbReference type="PATRIC" id="fig|706587.4.peg.901"/>
<accession>I4C1S9</accession>
<dbReference type="OrthoDB" id="9778918at2"/>
<dbReference type="Proteomes" id="UP000006055">
    <property type="component" value="Chromosome"/>
</dbReference>
<dbReference type="NCBIfam" id="TIGR01863">
    <property type="entry name" value="cas_Csd1"/>
    <property type="match status" value="1"/>
</dbReference>
<dbReference type="STRING" id="706587.Desti_0796"/>
<evidence type="ECO:0000313" key="2">
    <source>
        <dbReference type="Proteomes" id="UP000006055"/>
    </source>
</evidence>
<evidence type="ECO:0000313" key="1">
    <source>
        <dbReference type="EMBL" id="AFM23520.1"/>
    </source>
</evidence>
<dbReference type="AlphaFoldDB" id="I4C1S9"/>
<sequence>MLQLLLKYAAENLEPEPGFASKDVRWAVICGQDGKYQGVIELGDVNTEKNLGTTFPKCPDLSQPELVLGSTTKCHFLVETAKVVMLFDPAKKDSDYITPDEGSHAKHEFFVSLLRQAALEMSQLMTVADCISNQDVIKQACRDLKRQKAQANDKVTFRIGNAFPVESHQWHEWWRNFRKNLADTKSEKRIKKAGPKKTATGVMRCFASGELVEPLLTHPKIKGLEKVGGLQSGDALIGFDKDAFCSYDLQQSANAAVSEQAATAYRDALNHLIKKNGHVLAGMKIVHWFKEKIEPPDDPLSWLQDDPNLQKASAEERARELLDSIRTGKRIDLLNNRYYALTLSGAAGRVMVRDWMEGAFEELVENVSCWFDDLAIVDCFGNPPTKSPKLETVLTSLLLPRKHKQEYRDWVASIGPARMGLWQAAIRGTGIPHVVVSRLVPLHNAFVSNGTLEAALNANENVGLFISLLQTRMGLLKAYHTRKHRINGGNLMSGTLKPGLNEDHPSSAYHCGRLMAVLADVQRAALPDVGAGIVQRYYAAASATPALILGRLTRLSQFHLSKLKTPLARWYEKRLSSIWALLGDGPPRTLDLEKQSLFALGYYQQMAFREDKGGQDE</sequence>